<sequence length="193" mass="21457">MICSELERAFKQCKNRDDAFKLGLVYFDEVILIGAKNNFVVNLDYLNLVEYMDRFNSFAWGSISFEQLHDSLSFAASRRGRGKVEGDDEGDEEEEKEVGGTKRAQLSIWGCKGFSHFSETVDLASPSDVCAKVGGLVGELATDEYEDVKGLDDDNIIVSMDFDDLPDGDEMHSCDDVNEAKNRKGKRSNNGGL</sequence>
<accession>A0A498HT87</accession>
<dbReference type="AlphaFoldDB" id="A0A498HT87"/>
<evidence type="ECO:0000313" key="3">
    <source>
        <dbReference type="Proteomes" id="UP000290289"/>
    </source>
</evidence>
<comment type="caution">
    <text evidence="2">The sequence shown here is derived from an EMBL/GenBank/DDBJ whole genome shotgun (WGS) entry which is preliminary data.</text>
</comment>
<feature type="region of interest" description="Disordered" evidence="1">
    <location>
        <begin position="81"/>
        <end position="101"/>
    </location>
</feature>
<dbReference type="PANTHER" id="PTHR48449">
    <property type="entry name" value="DUF1985 DOMAIN-CONTAINING PROTEIN"/>
    <property type="match status" value="1"/>
</dbReference>
<evidence type="ECO:0000256" key="1">
    <source>
        <dbReference type="SAM" id="MobiDB-lite"/>
    </source>
</evidence>
<organism evidence="2 3">
    <name type="scientific">Malus domestica</name>
    <name type="common">Apple</name>
    <name type="synonym">Pyrus malus</name>
    <dbReference type="NCBI Taxonomy" id="3750"/>
    <lineage>
        <taxon>Eukaryota</taxon>
        <taxon>Viridiplantae</taxon>
        <taxon>Streptophyta</taxon>
        <taxon>Embryophyta</taxon>
        <taxon>Tracheophyta</taxon>
        <taxon>Spermatophyta</taxon>
        <taxon>Magnoliopsida</taxon>
        <taxon>eudicotyledons</taxon>
        <taxon>Gunneridae</taxon>
        <taxon>Pentapetalae</taxon>
        <taxon>rosids</taxon>
        <taxon>fabids</taxon>
        <taxon>Rosales</taxon>
        <taxon>Rosaceae</taxon>
        <taxon>Amygdaloideae</taxon>
        <taxon>Maleae</taxon>
        <taxon>Malus</taxon>
    </lineage>
</organism>
<keyword evidence="3" id="KW-1185">Reference proteome</keyword>
<feature type="region of interest" description="Disordered" evidence="1">
    <location>
        <begin position="168"/>
        <end position="193"/>
    </location>
</feature>
<evidence type="ECO:0008006" key="4">
    <source>
        <dbReference type="Google" id="ProtNLM"/>
    </source>
</evidence>
<dbReference type="PANTHER" id="PTHR48449:SF1">
    <property type="entry name" value="DUF1985 DOMAIN-CONTAINING PROTEIN"/>
    <property type="match status" value="1"/>
</dbReference>
<feature type="compositionally biased region" description="Basic and acidic residues" evidence="1">
    <location>
        <begin position="169"/>
        <end position="182"/>
    </location>
</feature>
<feature type="compositionally biased region" description="Acidic residues" evidence="1">
    <location>
        <begin position="86"/>
        <end position="96"/>
    </location>
</feature>
<dbReference type="EMBL" id="RDQH01000341">
    <property type="protein sequence ID" value="RXH73474.1"/>
    <property type="molecule type" value="Genomic_DNA"/>
</dbReference>
<proteinExistence type="predicted"/>
<dbReference type="Proteomes" id="UP000290289">
    <property type="component" value="Chromosome 15"/>
</dbReference>
<protein>
    <recommendedName>
        <fullName evidence="4">DUF1985 domain-containing protein</fullName>
    </recommendedName>
</protein>
<reference evidence="2 3" key="1">
    <citation type="submission" date="2018-10" db="EMBL/GenBank/DDBJ databases">
        <title>A high-quality apple genome assembly.</title>
        <authorList>
            <person name="Hu J."/>
        </authorList>
    </citation>
    <scope>NUCLEOTIDE SEQUENCE [LARGE SCALE GENOMIC DNA]</scope>
    <source>
        <strain evidence="3">cv. HFTH1</strain>
        <tissue evidence="2">Young leaf</tissue>
    </source>
</reference>
<gene>
    <name evidence="2" type="ORF">DVH24_016296</name>
</gene>
<name>A0A498HT87_MALDO</name>
<evidence type="ECO:0000313" key="2">
    <source>
        <dbReference type="EMBL" id="RXH73474.1"/>
    </source>
</evidence>